<dbReference type="AlphaFoldDB" id="A0A8D9VSU3"/>
<dbReference type="Proteomes" id="UP000003419">
    <property type="component" value="Unassembled WGS sequence"/>
</dbReference>
<gene>
    <name evidence="1" type="ORF">HMPREF0534_2065</name>
</gene>
<evidence type="ECO:0000313" key="2">
    <source>
        <dbReference type="Proteomes" id="UP000003419"/>
    </source>
</evidence>
<name>A0A8D9VSU3_LIMRT</name>
<proteinExistence type="predicted"/>
<reference evidence="1 2" key="1">
    <citation type="submission" date="2009-01" db="EMBL/GenBank/DDBJ databases">
        <authorList>
            <person name="Qin X."/>
            <person name="Bachman B."/>
            <person name="Battles P."/>
            <person name="Bell A."/>
            <person name="Bess C."/>
            <person name="Bickham C."/>
            <person name="Chaboub L."/>
            <person name="Chen D."/>
            <person name="Coyle M."/>
            <person name="Deiros D.R."/>
            <person name="Dinh H."/>
            <person name="Forbes L."/>
            <person name="Fowler G."/>
            <person name="Francisco L."/>
            <person name="Fu Q."/>
            <person name="Gubbala S."/>
            <person name="Hale W."/>
            <person name="Han Y."/>
            <person name="Hemphill L."/>
            <person name="Highlander S.K."/>
            <person name="Hirani K."/>
            <person name="Hogues M."/>
            <person name="Jackson L."/>
            <person name="Jakkamsetti A."/>
            <person name="Javaid M."/>
            <person name="Jiang H."/>
            <person name="Korchina V."/>
            <person name="Kovar C."/>
            <person name="Lara F."/>
            <person name="Lee S."/>
            <person name="Mata R."/>
            <person name="Mathew T."/>
            <person name="Moen C."/>
            <person name="Morales K."/>
            <person name="Munidasa M."/>
            <person name="Nazareth L."/>
            <person name="Ngo R."/>
            <person name="Nguyen L."/>
            <person name="Okwuonu G."/>
            <person name="Ongeri F."/>
            <person name="Patil S."/>
            <person name="Petrosino J."/>
            <person name="Pham C."/>
            <person name="Pham P."/>
            <person name="Pu L.-L."/>
            <person name="Puazo M."/>
            <person name="Raj R."/>
            <person name="Reid J."/>
            <person name="Rouhana J."/>
            <person name="Saada N."/>
            <person name="Shang Y."/>
            <person name="Simmons D."/>
            <person name="Thornton R."/>
            <person name="Warren J."/>
            <person name="Weissenberger G."/>
            <person name="Zhang J."/>
            <person name="Zhang L."/>
            <person name="Zhou C."/>
            <person name="Zhu D."/>
            <person name="Muzny D."/>
            <person name="Worley K."/>
            <person name="Gibbs R."/>
        </authorList>
    </citation>
    <scope>NUCLEOTIDE SEQUENCE [LARGE SCALE GENOMIC DNA]</scope>
    <source>
        <strain evidence="1 2">CF48-3A</strain>
    </source>
</reference>
<organism evidence="1 2">
    <name type="scientific">Limosilactobacillus reuteri CF48-3A</name>
    <dbReference type="NCBI Taxonomy" id="525341"/>
    <lineage>
        <taxon>Bacteria</taxon>
        <taxon>Bacillati</taxon>
        <taxon>Bacillota</taxon>
        <taxon>Bacilli</taxon>
        <taxon>Lactobacillales</taxon>
        <taxon>Lactobacillaceae</taxon>
        <taxon>Limosilactobacillus</taxon>
    </lineage>
</organism>
<comment type="caution">
    <text evidence="1">The sequence shown here is derived from an EMBL/GenBank/DDBJ whole genome shotgun (WGS) entry which is preliminary data.</text>
</comment>
<accession>A0A8D9VSU3</accession>
<evidence type="ECO:0000313" key="1">
    <source>
        <dbReference type="EMBL" id="EEI64618.1"/>
    </source>
</evidence>
<protein>
    <submittedName>
        <fullName evidence="1">Uncharacterized protein</fullName>
    </submittedName>
</protein>
<dbReference type="EMBL" id="ACHG01000216">
    <property type="protein sequence ID" value="EEI64618.1"/>
    <property type="molecule type" value="Genomic_DNA"/>
</dbReference>
<sequence>MRKIALYLRKYLSFMACFAIKSKYNINQWSRKVKKFLMELFRRY</sequence>